<dbReference type="EMBL" id="CP041637">
    <property type="protein sequence ID" value="QDO92622.1"/>
    <property type="molecule type" value="Genomic_DNA"/>
</dbReference>
<evidence type="ECO:0000313" key="2">
    <source>
        <dbReference type="EMBL" id="QDO92622.1"/>
    </source>
</evidence>
<accession>A0A516GM73</accession>
<keyword evidence="1" id="KW-0812">Transmembrane</keyword>
<dbReference type="Proteomes" id="UP000319209">
    <property type="component" value="Chromosome"/>
</dbReference>
<keyword evidence="1" id="KW-1133">Transmembrane helix</keyword>
<dbReference type="KEGG" id="fop:FNB79_01030"/>
<gene>
    <name evidence="2" type="ORF">FNB79_01030</name>
</gene>
<evidence type="ECO:0000256" key="1">
    <source>
        <dbReference type="SAM" id="Phobius"/>
    </source>
</evidence>
<proteinExistence type="predicted"/>
<reference evidence="2 3" key="1">
    <citation type="submission" date="2019-07" db="EMBL/GenBank/DDBJ databases">
        <title>Genome sequencing for Formosa sp. PS13.</title>
        <authorList>
            <person name="Park S.-J."/>
        </authorList>
    </citation>
    <scope>NUCLEOTIDE SEQUENCE [LARGE SCALE GENOMIC DNA]</scope>
    <source>
        <strain evidence="2 3">PS13</strain>
    </source>
</reference>
<dbReference type="AlphaFoldDB" id="A0A516GM73"/>
<evidence type="ECO:0000313" key="3">
    <source>
        <dbReference type="Proteomes" id="UP000319209"/>
    </source>
</evidence>
<organism evidence="2 3">
    <name type="scientific">Formosa sediminum</name>
    <dbReference type="NCBI Taxonomy" id="2594004"/>
    <lineage>
        <taxon>Bacteria</taxon>
        <taxon>Pseudomonadati</taxon>
        <taxon>Bacteroidota</taxon>
        <taxon>Flavobacteriia</taxon>
        <taxon>Flavobacteriales</taxon>
        <taxon>Flavobacteriaceae</taxon>
        <taxon>Formosa</taxon>
    </lineage>
</organism>
<keyword evidence="1" id="KW-0472">Membrane</keyword>
<evidence type="ECO:0008006" key="4">
    <source>
        <dbReference type="Google" id="ProtNLM"/>
    </source>
</evidence>
<protein>
    <recommendedName>
        <fullName evidence="4">SGNH/GDSL hydrolase family protein</fullName>
    </recommendedName>
</protein>
<dbReference type="OrthoDB" id="869432at2"/>
<keyword evidence="3" id="KW-1185">Reference proteome</keyword>
<sequence>MNRENFIYLVKVTFLILVVAFVIDKAVFLALNKISDNVYSGHSIGKLNQYLKVKDTIDYVVFGSSRANHNIDPSLISKNSFNIGMDGAKIAYSSVLIQLLPKDKGQTVLLHIDPNYAFDKDYDGADIAALISKYNRDGDIRREIDKLGKNNSLQKFFWSLSYNGKVLGILKNYFEPNDYYATLLGYEPIVVTEMQREIFKNIIKRGNVVDVDAFCGTNYKMNTAYSEALTDIKLFCDTNNKKLILFTSPKYEYPCIELTKQLKNQLENMGFEYYNLTDFFNENNNLDYWKDKTHLSHIGAEILSEHVKDLVMQNN</sequence>
<name>A0A516GM73_9FLAO</name>
<feature type="transmembrane region" description="Helical" evidence="1">
    <location>
        <begin position="6"/>
        <end position="23"/>
    </location>
</feature>
<dbReference type="RefSeq" id="WP_143379532.1">
    <property type="nucleotide sequence ID" value="NZ_CP041637.1"/>
</dbReference>